<dbReference type="PRINTS" id="PR00413">
    <property type="entry name" value="HADHALOGNASE"/>
</dbReference>
<organism evidence="1 2">
    <name type="scientific">Haliangium ochraceum (strain DSM 14365 / JCM 11303 / SMP-2)</name>
    <dbReference type="NCBI Taxonomy" id="502025"/>
    <lineage>
        <taxon>Bacteria</taxon>
        <taxon>Pseudomonadati</taxon>
        <taxon>Myxococcota</taxon>
        <taxon>Polyangia</taxon>
        <taxon>Haliangiales</taxon>
        <taxon>Kofleriaceae</taxon>
        <taxon>Haliangium</taxon>
    </lineage>
</organism>
<gene>
    <name evidence="1" type="ordered locus">Hoch_3591</name>
</gene>
<dbReference type="Gene3D" id="1.10.150.240">
    <property type="entry name" value="Putative phosphatase, domain 2"/>
    <property type="match status" value="1"/>
</dbReference>
<dbReference type="PANTHER" id="PTHR43481:SF4">
    <property type="entry name" value="GLYCEROL-1-PHOSPHATE PHOSPHOHYDROLASE 1-RELATED"/>
    <property type="match status" value="1"/>
</dbReference>
<dbReference type="RefSeq" id="WP_012828692.1">
    <property type="nucleotide sequence ID" value="NC_013440.1"/>
</dbReference>
<dbReference type="Gene3D" id="3.40.50.1000">
    <property type="entry name" value="HAD superfamily/HAD-like"/>
    <property type="match status" value="1"/>
</dbReference>
<dbReference type="NCBIfam" id="TIGR01509">
    <property type="entry name" value="HAD-SF-IA-v3"/>
    <property type="match status" value="1"/>
</dbReference>
<dbReference type="STRING" id="502025.Hoch_3591"/>
<sequence>MRAILFDLDGTLVDTERETAEALARALERGLGITIDQQDRDFIIGRSWVAIYDGLRSRYPALSWPRERLIEATAAAREEVFADSGITVLPGALATIDGFAHLGRALVTGSSRVEAEQALRALGRADAFDAIFTSEDVSTSKPSPEGYLAAAKALGVDPGECVVIEDSEAGIAAGLAAGAHVVAVRVANFHGQDQSRAHRILDDLESFTPELLEELAAR</sequence>
<dbReference type="InterPro" id="IPR006439">
    <property type="entry name" value="HAD-SF_hydro_IA"/>
</dbReference>
<accession>D0LX51</accession>
<dbReference type="Proteomes" id="UP000001880">
    <property type="component" value="Chromosome"/>
</dbReference>
<keyword evidence="1" id="KW-0378">Hydrolase</keyword>
<dbReference type="AlphaFoldDB" id="D0LX51"/>
<dbReference type="InterPro" id="IPR023198">
    <property type="entry name" value="PGP-like_dom2"/>
</dbReference>
<dbReference type="SFLD" id="SFLDG01129">
    <property type="entry name" value="C1.5:_HAD__Beta-PGM__Phosphata"/>
    <property type="match status" value="1"/>
</dbReference>
<dbReference type="Pfam" id="PF00702">
    <property type="entry name" value="Hydrolase"/>
    <property type="match status" value="1"/>
</dbReference>
<dbReference type="NCBIfam" id="TIGR01549">
    <property type="entry name" value="HAD-SF-IA-v1"/>
    <property type="match status" value="1"/>
</dbReference>
<dbReference type="EMBL" id="CP001804">
    <property type="protein sequence ID" value="ACY16093.1"/>
    <property type="molecule type" value="Genomic_DNA"/>
</dbReference>
<protein>
    <submittedName>
        <fullName evidence="1">HAD-superfamily hydrolase, subfamily IA, variant 3</fullName>
    </submittedName>
</protein>
<dbReference type="PANTHER" id="PTHR43481">
    <property type="entry name" value="FRUCTOSE-1-PHOSPHATE PHOSPHATASE"/>
    <property type="match status" value="1"/>
</dbReference>
<dbReference type="eggNOG" id="COG0637">
    <property type="taxonomic scope" value="Bacteria"/>
</dbReference>
<evidence type="ECO:0000313" key="2">
    <source>
        <dbReference type="Proteomes" id="UP000001880"/>
    </source>
</evidence>
<proteinExistence type="predicted"/>
<dbReference type="InterPro" id="IPR023214">
    <property type="entry name" value="HAD_sf"/>
</dbReference>
<dbReference type="SFLD" id="SFLDG01135">
    <property type="entry name" value="C1.5.6:_HAD__Beta-PGM__Phospha"/>
    <property type="match status" value="1"/>
</dbReference>
<dbReference type="GO" id="GO:0050308">
    <property type="term" value="F:sugar-phosphatase activity"/>
    <property type="evidence" value="ECO:0007669"/>
    <property type="project" value="TreeGrafter"/>
</dbReference>
<keyword evidence="2" id="KW-1185">Reference proteome</keyword>
<dbReference type="SFLD" id="SFLDS00003">
    <property type="entry name" value="Haloacid_Dehalogenase"/>
    <property type="match status" value="1"/>
</dbReference>
<evidence type="ECO:0000313" key="1">
    <source>
        <dbReference type="EMBL" id="ACY16093.1"/>
    </source>
</evidence>
<dbReference type="KEGG" id="hoh:Hoch_3591"/>
<dbReference type="SUPFAM" id="SSF56784">
    <property type="entry name" value="HAD-like"/>
    <property type="match status" value="1"/>
</dbReference>
<dbReference type="CDD" id="cd07505">
    <property type="entry name" value="HAD_BPGM-like"/>
    <property type="match status" value="1"/>
</dbReference>
<dbReference type="InterPro" id="IPR036412">
    <property type="entry name" value="HAD-like_sf"/>
</dbReference>
<reference evidence="1 2" key="1">
    <citation type="journal article" date="2010" name="Stand. Genomic Sci.">
        <title>Complete genome sequence of Haliangium ochraceum type strain (SMP-2).</title>
        <authorList>
            <consortium name="US DOE Joint Genome Institute (JGI-PGF)"/>
            <person name="Ivanova N."/>
            <person name="Daum C."/>
            <person name="Lang E."/>
            <person name="Abt B."/>
            <person name="Kopitz M."/>
            <person name="Saunders E."/>
            <person name="Lapidus A."/>
            <person name="Lucas S."/>
            <person name="Glavina Del Rio T."/>
            <person name="Nolan M."/>
            <person name="Tice H."/>
            <person name="Copeland A."/>
            <person name="Cheng J.F."/>
            <person name="Chen F."/>
            <person name="Bruce D."/>
            <person name="Goodwin L."/>
            <person name="Pitluck S."/>
            <person name="Mavromatis K."/>
            <person name="Pati A."/>
            <person name="Mikhailova N."/>
            <person name="Chen A."/>
            <person name="Palaniappan K."/>
            <person name="Land M."/>
            <person name="Hauser L."/>
            <person name="Chang Y.J."/>
            <person name="Jeffries C.D."/>
            <person name="Detter J.C."/>
            <person name="Brettin T."/>
            <person name="Rohde M."/>
            <person name="Goker M."/>
            <person name="Bristow J."/>
            <person name="Markowitz V."/>
            <person name="Eisen J.A."/>
            <person name="Hugenholtz P."/>
            <person name="Kyrpides N.C."/>
            <person name="Klenk H.P."/>
        </authorList>
    </citation>
    <scope>NUCLEOTIDE SEQUENCE [LARGE SCALE GENOMIC DNA]</scope>
    <source>
        <strain evidence="2">DSM 14365 / CIP 107738 / JCM 11303 / AJ 13395 / SMP-2</strain>
    </source>
</reference>
<dbReference type="InterPro" id="IPR051806">
    <property type="entry name" value="HAD-like_SPP"/>
</dbReference>
<dbReference type="HOGENOM" id="CLU_045011_13_1_7"/>
<name>D0LX51_HALO1</name>